<protein>
    <submittedName>
        <fullName evidence="4">Uncharacterized protein</fullName>
    </submittedName>
</protein>
<feature type="compositionally biased region" description="Basic and acidic residues" evidence="1">
    <location>
        <begin position="605"/>
        <end position="614"/>
    </location>
</feature>
<feature type="signal peptide" evidence="3">
    <location>
        <begin position="1"/>
        <end position="30"/>
    </location>
</feature>
<dbReference type="Proteomes" id="UP000532866">
    <property type="component" value="Unassembled WGS sequence"/>
</dbReference>
<feature type="chain" id="PRO_5030811509" evidence="3">
    <location>
        <begin position="31"/>
        <end position="754"/>
    </location>
</feature>
<organism evidence="4 5">
    <name type="scientific">Listeria booriae</name>
    <dbReference type="NCBI Taxonomy" id="1552123"/>
    <lineage>
        <taxon>Bacteria</taxon>
        <taxon>Bacillati</taxon>
        <taxon>Bacillota</taxon>
        <taxon>Bacilli</taxon>
        <taxon>Bacillales</taxon>
        <taxon>Listeriaceae</taxon>
        <taxon>Listeria</taxon>
    </lineage>
</organism>
<dbReference type="PROSITE" id="PS51257">
    <property type="entry name" value="PROKAR_LIPOPROTEIN"/>
    <property type="match status" value="1"/>
</dbReference>
<evidence type="ECO:0000313" key="4">
    <source>
        <dbReference type="EMBL" id="MBC1333535.1"/>
    </source>
</evidence>
<feature type="region of interest" description="Disordered" evidence="1">
    <location>
        <begin position="500"/>
        <end position="754"/>
    </location>
</feature>
<feature type="transmembrane region" description="Helical" evidence="2">
    <location>
        <begin position="303"/>
        <end position="323"/>
    </location>
</feature>
<dbReference type="AlphaFoldDB" id="A0A7X1BW89"/>
<keyword evidence="2" id="KW-0812">Transmembrane</keyword>
<gene>
    <name evidence="4" type="ORF">HB759_16440</name>
</gene>
<feature type="compositionally biased region" description="Basic residues" evidence="1">
    <location>
        <begin position="445"/>
        <end position="454"/>
    </location>
</feature>
<feature type="transmembrane region" description="Helical" evidence="2">
    <location>
        <begin position="329"/>
        <end position="351"/>
    </location>
</feature>
<dbReference type="EMBL" id="JAAROL010000011">
    <property type="protein sequence ID" value="MBC1333535.1"/>
    <property type="molecule type" value="Genomic_DNA"/>
</dbReference>
<accession>A0A7X1BW89</accession>
<feature type="compositionally biased region" description="Basic and acidic residues" evidence="1">
    <location>
        <begin position="455"/>
        <end position="479"/>
    </location>
</feature>
<keyword evidence="3" id="KW-0732">Signal</keyword>
<feature type="region of interest" description="Disordered" evidence="1">
    <location>
        <begin position="442"/>
        <end position="485"/>
    </location>
</feature>
<evidence type="ECO:0000256" key="3">
    <source>
        <dbReference type="SAM" id="SignalP"/>
    </source>
</evidence>
<feature type="compositionally biased region" description="Basic residues" evidence="1">
    <location>
        <begin position="730"/>
        <end position="743"/>
    </location>
</feature>
<sequence length="754" mass="85110">MHNKQTKRKWIRLLLLVFILVGCHTYAVQAAEVVKDVTVTEDPIALHKAYKDYSFPLMTKEPEGLNPLSKIVANMGVGVKSFSWEAAKITGQINAVATGFLFDFDAMKPIRQPILNMTNGLASSMLGLATTLGAGIMALIMVIKFVMEQNFKRAVLTFCMAVLVTTCFVVMKDPVQSKRVMDFATEVDTAIANKLAEKVPVIDGSTSNAEMKGKSGGKTIEAAIFNANVITPYLIANYGTSSLDKINELTITYNGKTYQRVGLLMGNGDSSKVDDDFVSELAKIEYDTLNNTNVGWKRSISQAFLILFFLQLNLIQFVIYFILFLVKNMLGFLLIFLFPLSLFTLFFAMLSSNMNPFKNIAKGYLTIALIKAGVTFLALFYVSYMMLAYRASNDFNFVFVKMVVILFYILLPLVLYFFRRFLFMMLLATFTNREVTAHAMMQQFRHPRTKVSPKARREGADKKDHKGKGKDGKDPKREGGIGFDTLIRTPQNIAKKLNEARKGMQERQQAYKGATQESHQRIQDSQARQARSQKEKDLEKTFANVPIGHGKHGAITEGQQRRQEKAADIQQKYENQRRDRAQRAEAATDRNRIVRSGMQSQRRNKLQEKSEARKGSYATSGAPAKQQVRKKGQPQQTRQKPERPITPRSPRVNKQGHRSQPARQQVQPKQTNRSVAGARQQGKQITKTPNSNNIVQRREASSRAKGSIQQPKRSPRVKHNAQPKGNVAQPKRRVQTQKARRKATAAPRQPQRRK</sequence>
<feature type="transmembrane region" description="Helical" evidence="2">
    <location>
        <begin position="153"/>
        <end position="171"/>
    </location>
</feature>
<feature type="compositionally biased region" description="Polar residues" evidence="1">
    <location>
        <begin position="681"/>
        <end position="695"/>
    </location>
</feature>
<feature type="compositionally biased region" description="Polar residues" evidence="1">
    <location>
        <begin position="661"/>
        <end position="674"/>
    </location>
</feature>
<evidence type="ECO:0000313" key="5">
    <source>
        <dbReference type="Proteomes" id="UP000532866"/>
    </source>
</evidence>
<feature type="compositionally biased region" description="Basic and acidic residues" evidence="1">
    <location>
        <begin position="574"/>
        <end position="592"/>
    </location>
</feature>
<feature type="transmembrane region" description="Helical" evidence="2">
    <location>
        <begin position="125"/>
        <end position="147"/>
    </location>
</feature>
<dbReference type="RefSeq" id="WP_185375234.1">
    <property type="nucleotide sequence ID" value="NZ_JAAROL010000011.1"/>
</dbReference>
<keyword evidence="2" id="KW-0472">Membrane</keyword>
<feature type="transmembrane region" description="Helical" evidence="2">
    <location>
        <begin position="363"/>
        <end position="386"/>
    </location>
</feature>
<keyword evidence="2" id="KW-1133">Transmembrane helix</keyword>
<evidence type="ECO:0000256" key="2">
    <source>
        <dbReference type="SAM" id="Phobius"/>
    </source>
</evidence>
<reference evidence="4 5" key="1">
    <citation type="submission" date="2020-03" db="EMBL/GenBank/DDBJ databases">
        <title>Soil Listeria distribution.</title>
        <authorList>
            <person name="Liao J."/>
            <person name="Wiedmann M."/>
        </authorList>
    </citation>
    <scope>NUCLEOTIDE SEQUENCE [LARGE SCALE GENOMIC DNA]</scope>
    <source>
        <strain evidence="4 5">FSL L7-1833</strain>
    </source>
</reference>
<name>A0A7X1BW89_9LIST</name>
<proteinExistence type="predicted"/>
<evidence type="ECO:0000256" key="1">
    <source>
        <dbReference type="SAM" id="MobiDB-lite"/>
    </source>
</evidence>
<comment type="caution">
    <text evidence="4">The sequence shown here is derived from an EMBL/GenBank/DDBJ whole genome shotgun (WGS) entry which is preliminary data.</text>
</comment>
<feature type="transmembrane region" description="Helical" evidence="2">
    <location>
        <begin position="398"/>
        <end position="418"/>
    </location>
</feature>